<dbReference type="OrthoDB" id="6020705at2759"/>
<feature type="region of interest" description="Disordered" evidence="2">
    <location>
        <begin position="364"/>
        <end position="394"/>
    </location>
</feature>
<feature type="compositionally biased region" description="Polar residues" evidence="2">
    <location>
        <begin position="281"/>
        <end position="297"/>
    </location>
</feature>
<dbReference type="InterPro" id="IPR052212">
    <property type="entry name" value="PH-like_domain"/>
</dbReference>
<dbReference type="FunCoup" id="E0VBD1">
    <property type="interactions" value="288"/>
</dbReference>
<accession>E0VBD1</accession>
<dbReference type="PANTHER" id="PTHR12156">
    <property type="entry name" value="PLECKSTRIN HOMOLOGY-LIKE DOMAIN, FAMILY B, MEMBER 3"/>
    <property type="match status" value="1"/>
</dbReference>
<gene>
    <name evidence="5" type="primary">8239079</name>
    <name evidence="4" type="ORF">Phum_PHUM058240</name>
</gene>
<feature type="domain" description="FHA" evidence="3">
    <location>
        <begin position="52"/>
        <end position="114"/>
    </location>
</feature>
<feature type="compositionally biased region" description="Basic and acidic residues" evidence="2">
    <location>
        <begin position="383"/>
        <end position="394"/>
    </location>
</feature>
<protein>
    <recommendedName>
        <fullName evidence="3">FHA domain-containing protein</fullName>
    </recommendedName>
</protein>
<dbReference type="RefSeq" id="XP_002423425.1">
    <property type="nucleotide sequence ID" value="XM_002423380.1"/>
</dbReference>
<feature type="compositionally biased region" description="Low complexity" evidence="2">
    <location>
        <begin position="305"/>
        <end position="317"/>
    </location>
</feature>
<reference evidence="5" key="3">
    <citation type="submission" date="2020-05" db="UniProtKB">
        <authorList>
            <consortium name="EnsemblMetazoa"/>
        </authorList>
    </citation>
    <scope>IDENTIFICATION</scope>
    <source>
        <strain evidence="5">USDA</strain>
    </source>
</reference>
<dbReference type="Pfam" id="PF00498">
    <property type="entry name" value="FHA"/>
    <property type="match status" value="1"/>
</dbReference>
<dbReference type="CDD" id="cd22713">
    <property type="entry name" value="FHA_PHLB1"/>
    <property type="match status" value="1"/>
</dbReference>
<dbReference type="OMA" id="DKKSPFQ"/>
<evidence type="ECO:0000256" key="1">
    <source>
        <dbReference type="SAM" id="Coils"/>
    </source>
</evidence>
<evidence type="ECO:0000256" key="2">
    <source>
        <dbReference type="SAM" id="MobiDB-lite"/>
    </source>
</evidence>
<feature type="compositionally biased region" description="Polar residues" evidence="2">
    <location>
        <begin position="421"/>
        <end position="434"/>
    </location>
</feature>
<feature type="coiled-coil region" evidence="1">
    <location>
        <begin position="917"/>
        <end position="944"/>
    </location>
</feature>
<feature type="compositionally biased region" description="Low complexity" evidence="2">
    <location>
        <begin position="174"/>
        <end position="187"/>
    </location>
</feature>
<evidence type="ECO:0000259" key="3">
    <source>
        <dbReference type="Pfam" id="PF00498"/>
    </source>
</evidence>
<dbReference type="PANTHER" id="PTHR12156:SF5">
    <property type="entry name" value="FI18040P1"/>
    <property type="match status" value="1"/>
</dbReference>
<dbReference type="FunFam" id="2.60.200.20:FF:000004">
    <property type="entry name" value="pleckstrin homology-like domain family B member 1 isoform X1"/>
    <property type="match status" value="1"/>
</dbReference>
<feature type="region of interest" description="Disordered" evidence="2">
    <location>
        <begin position="152"/>
        <end position="188"/>
    </location>
</feature>
<dbReference type="EMBL" id="AAZO01000681">
    <property type="status" value="NOT_ANNOTATED_CDS"/>
    <property type="molecule type" value="Genomic_DNA"/>
</dbReference>
<feature type="compositionally biased region" description="Basic and acidic residues" evidence="2">
    <location>
        <begin position="944"/>
        <end position="953"/>
    </location>
</feature>
<organism>
    <name type="scientific">Pediculus humanus subsp. corporis</name>
    <name type="common">Body louse</name>
    <dbReference type="NCBI Taxonomy" id="121224"/>
    <lineage>
        <taxon>Eukaryota</taxon>
        <taxon>Metazoa</taxon>
        <taxon>Ecdysozoa</taxon>
        <taxon>Arthropoda</taxon>
        <taxon>Hexapoda</taxon>
        <taxon>Insecta</taxon>
        <taxon>Pterygota</taxon>
        <taxon>Neoptera</taxon>
        <taxon>Paraneoptera</taxon>
        <taxon>Psocodea</taxon>
        <taxon>Troctomorpha</taxon>
        <taxon>Phthiraptera</taxon>
        <taxon>Anoplura</taxon>
        <taxon>Pediculidae</taxon>
        <taxon>Pediculus</taxon>
    </lineage>
</organism>
<dbReference type="EnsemblMetazoa" id="PHUM058240-RA">
    <property type="protein sequence ID" value="PHUM058240-PA"/>
    <property type="gene ID" value="PHUM058240"/>
</dbReference>
<evidence type="ECO:0000313" key="5">
    <source>
        <dbReference type="EnsemblMetazoa" id="PHUM058240-PA"/>
    </source>
</evidence>
<reference evidence="4" key="1">
    <citation type="submission" date="2007-04" db="EMBL/GenBank/DDBJ databases">
        <title>Annotation of Pediculus humanus corporis strain USDA.</title>
        <authorList>
            <person name="Kirkness E."/>
            <person name="Hannick L."/>
            <person name="Hass B."/>
            <person name="Bruggner R."/>
            <person name="Lawson D."/>
            <person name="Bidwell S."/>
            <person name="Joardar V."/>
            <person name="Caler E."/>
            <person name="Walenz B."/>
            <person name="Inman J."/>
            <person name="Schobel S."/>
            <person name="Galinsky K."/>
            <person name="Amedeo P."/>
            <person name="Strausberg R."/>
        </authorList>
    </citation>
    <scope>NUCLEOTIDE SEQUENCE</scope>
    <source>
        <strain evidence="4">USDA</strain>
    </source>
</reference>
<dbReference type="EMBL" id="DS235026">
    <property type="protein sequence ID" value="EEB10687.1"/>
    <property type="molecule type" value="Genomic_DNA"/>
</dbReference>
<evidence type="ECO:0000313" key="6">
    <source>
        <dbReference type="Proteomes" id="UP000009046"/>
    </source>
</evidence>
<dbReference type="VEuPathDB" id="VectorBase:PHUM058240"/>
<feature type="region of interest" description="Disordered" evidence="2">
    <location>
        <begin position="944"/>
        <end position="1008"/>
    </location>
</feature>
<evidence type="ECO:0000313" key="4">
    <source>
        <dbReference type="EMBL" id="EEB10687.1"/>
    </source>
</evidence>
<sequence length="1014" mass="114073">MAAVQSNQFESLEVRESGRALKIQTDNPHLVSIGSERLSTNVTWHPLPEGKVTMGTSSEVDIVLRGTGVQPKHCVIENQGGVVTLYPIADMTSVDGRQVTSPVRLRQGSMLCIGRSNYLRFNHPAEANLMKEFFPNTRISMAAPLNFFGNGDGGQYEKKPPMPPFRRSRDSLEEANGGSSESSSMNNKQNKFEMFSSNSGKNVKSISPKVFPPGSATVNSPAAAVLGHSRIPNGLLASADAKNKNSFLSLPVPSENGTLDYVEPPIPQTISSFPQKPSLCNFSQTLSSHQTNGSVTPESDAEMNKVLSPKVPSLPSPAFNRNPPYVPDKNANSAQNKSFQNKSEYFESHTNSSSDSFAFNTTGIEDSSSSSSTNNRTDLNLFQDEKTGGPEKPRLDDILNMCAEYERQIQNERQTKVVPTTPTLQQNRIKTNGSLPREKRNNGLPSPLAGNSDDEFGQVFTFDSPNLPNNSGYCLYDNVHVINGVLQSESNPESSRLHESSSNVVEGQEQYDISSVVSKHVYVENTLVINPQNHEKVIPPQSPRTRIRTTVRDQSKEATNHALRKLSGFDDYDTADPVKYRDISPNMQNRKYLTPKSERDILRVKNNENAKENLCETESFLRQKKPSVDWGKLKVEKSTLLGIVTRLKSDINNLEQQEEEVLREIKMEMALLNAEYLSEKEKQKLDEEKLDSLRDKQKQLDVEIDQCKSRDTETQRNCNERIMELKKELSKMEEKLGEEKEFSEDYKNSVEKLEAERKLFEDIEFKHLEEEANWLATKDELQRDVNEISKKIDERKMRLSELEDQIRDVEKLSQKESNSLELQKIKLQQKMEEARKKLKELDVRLSAESNPDNISGSEEGSINSKDNQRSKRSQEDLVRISKVTSNAPIDVGKTGSLGRKTLESLKEIEKNRQLHLAKQGSHVIEEERKRVEQLKRRAQDEVRAQWEQSRQRECNSLNSVGSEESNVTCSDHPTESASSDDIEKSLPGAILSQDARSSASSYDKVSQSSFLLYV</sequence>
<keyword evidence="6" id="KW-1185">Reference proteome</keyword>
<feature type="region of interest" description="Disordered" evidence="2">
    <location>
        <begin position="421"/>
        <end position="449"/>
    </location>
</feature>
<dbReference type="CTD" id="8239079"/>
<feature type="region of interest" description="Disordered" evidence="2">
    <location>
        <begin position="843"/>
        <end position="879"/>
    </location>
</feature>
<proteinExistence type="predicted"/>
<dbReference type="eggNOG" id="ENOG502QPZY">
    <property type="taxonomic scope" value="Eukaryota"/>
</dbReference>
<reference evidence="4" key="2">
    <citation type="submission" date="2007-04" db="EMBL/GenBank/DDBJ databases">
        <title>The genome of the human body louse.</title>
        <authorList>
            <consortium name="The Human Body Louse Genome Consortium"/>
            <person name="Kirkness E."/>
            <person name="Walenz B."/>
            <person name="Hass B."/>
            <person name="Bruggner R."/>
            <person name="Strausberg R."/>
        </authorList>
    </citation>
    <scope>NUCLEOTIDE SEQUENCE</scope>
    <source>
        <strain evidence="4">USDA</strain>
    </source>
</reference>
<keyword evidence="1" id="KW-0175">Coiled coil</keyword>
<dbReference type="InterPro" id="IPR000253">
    <property type="entry name" value="FHA_dom"/>
</dbReference>
<feature type="region of interest" description="Disordered" evidence="2">
    <location>
        <begin position="281"/>
        <end position="336"/>
    </location>
</feature>
<name>E0VBD1_PEDHC</name>
<feature type="compositionally biased region" description="Basic and acidic residues" evidence="2">
    <location>
        <begin position="866"/>
        <end position="879"/>
    </location>
</feature>
<dbReference type="InParanoid" id="E0VBD1"/>
<feature type="compositionally biased region" description="Polar residues" evidence="2">
    <location>
        <begin position="954"/>
        <end position="979"/>
    </location>
</feature>
<feature type="region of interest" description="Disordered" evidence="2">
    <location>
        <begin position="535"/>
        <end position="557"/>
    </location>
</feature>
<dbReference type="InterPro" id="IPR008984">
    <property type="entry name" value="SMAD_FHA_dom_sf"/>
</dbReference>
<dbReference type="AlphaFoldDB" id="E0VBD1"/>
<feature type="compositionally biased region" description="Polar residues" evidence="2">
    <location>
        <begin position="847"/>
        <end position="865"/>
    </location>
</feature>
<feature type="compositionally biased region" description="Polar residues" evidence="2">
    <location>
        <begin position="994"/>
        <end position="1008"/>
    </location>
</feature>
<dbReference type="KEGG" id="phu:Phum_PHUM058240"/>
<dbReference type="Proteomes" id="UP000009046">
    <property type="component" value="Unassembled WGS sequence"/>
</dbReference>
<dbReference type="SUPFAM" id="SSF49879">
    <property type="entry name" value="SMAD/FHA domain"/>
    <property type="match status" value="1"/>
</dbReference>
<dbReference type="GeneID" id="8239079"/>
<dbReference type="HOGENOM" id="CLU_269562_0_0_1"/>
<dbReference type="Gene3D" id="2.60.200.20">
    <property type="match status" value="1"/>
</dbReference>